<gene>
    <name evidence="1" type="ORF">SAMN05421676_11140</name>
</gene>
<reference evidence="2" key="1">
    <citation type="submission" date="2016-10" db="EMBL/GenBank/DDBJ databases">
        <authorList>
            <person name="Varghese N."/>
            <person name="Submissions S."/>
        </authorList>
    </citation>
    <scope>NUCLEOTIDE SEQUENCE [LARGE SCALE GENOMIC DNA]</scope>
    <source>
        <strain evidence="2">CGMCC 1.3566</strain>
    </source>
</reference>
<dbReference type="Pfam" id="PF09388">
    <property type="entry name" value="SpoOE-like"/>
    <property type="match status" value="1"/>
</dbReference>
<dbReference type="InterPro" id="IPR036638">
    <property type="entry name" value="HLH_DNA-bd_sf"/>
</dbReference>
<dbReference type="InterPro" id="IPR037208">
    <property type="entry name" value="Spo0E-like_sf"/>
</dbReference>
<accession>A0A1I0I923</accession>
<dbReference type="PANTHER" id="PTHR41263:SF1">
    <property type="entry name" value="ASPARTYL-PHOSPHATE PHOSPHATASE YISI"/>
    <property type="match status" value="1"/>
</dbReference>
<protein>
    <submittedName>
        <fullName evidence="1">Spo0E like sporulation regulatory protein</fullName>
    </submittedName>
</protein>
<dbReference type="PANTHER" id="PTHR41263">
    <property type="entry name" value="ASPARTYL-PHOSPHATE PHOSPHATASE YISI"/>
    <property type="match status" value="1"/>
</dbReference>
<keyword evidence="2" id="KW-1185">Reference proteome</keyword>
<dbReference type="InterPro" id="IPR018540">
    <property type="entry name" value="Spo0E-like"/>
</dbReference>
<dbReference type="Proteomes" id="UP000199095">
    <property type="component" value="Unassembled WGS sequence"/>
</dbReference>
<dbReference type="AlphaFoldDB" id="A0A1I0I923"/>
<dbReference type="EMBL" id="FOHJ01000011">
    <property type="protein sequence ID" value="SET92892.1"/>
    <property type="molecule type" value="Genomic_DNA"/>
</dbReference>
<dbReference type="GO" id="GO:0043937">
    <property type="term" value="P:regulation of sporulation"/>
    <property type="evidence" value="ECO:0007669"/>
    <property type="project" value="InterPro"/>
</dbReference>
<proteinExistence type="predicted"/>
<dbReference type="InterPro" id="IPR053028">
    <property type="entry name" value="Spo0E-like_phosphatase"/>
</dbReference>
<dbReference type="Gene3D" id="4.10.280.10">
    <property type="entry name" value="Helix-loop-helix DNA-binding domain"/>
    <property type="match status" value="1"/>
</dbReference>
<dbReference type="RefSeq" id="WP_093136859.1">
    <property type="nucleotide sequence ID" value="NZ_FOHJ01000011.1"/>
</dbReference>
<sequence>MGNSVQEKEVLYEEILEKREKMLEIADDHGISSKKTLTVSQELDKLLNRYIKSKLKEKKVWNLSKS</sequence>
<name>A0A1I0I923_9BACI</name>
<evidence type="ECO:0000313" key="2">
    <source>
        <dbReference type="Proteomes" id="UP000199095"/>
    </source>
</evidence>
<dbReference type="OrthoDB" id="2973153at2"/>
<dbReference type="SUPFAM" id="SSF140500">
    <property type="entry name" value="BAS1536-like"/>
    <property type="match status" value="1"/>
</dbReference>
<evidence type="ECO:0000313" key="1">
    <source>
        <dbReference type="EMBL" id="SET92892.1"/>
    </source>
</evidence>
<dbReference type="GO" id="GO:0046983">
    <property type="term" value="F:protein dimerization activity"/>
    <property type="evidence" value="ECO:0007669"/>
    <property type="project" value="InterPro"/>
</dbReference>
<organism evidence="1 2">
    <name type="scientific">Salinibacillus kushneri</name>
    <dbReference type="NCBI Taxonomy" id="237682"/>
    <lineage>
        <taxon>Bacteria</taxon>
        <taxon>Bacillati</taxon>
        <taxon>Bacillota</taxon>
        <taxon>Bacilli</taxon>
        <taxon>Bacillales</taxon>
        <taxon>Bacillaceae</taxon>
        <taxon>Salinibacillus</taxon>
    </lineage>
</organism>